<dbReference type="Pfam" id="PF13465">
    <property type="entry name" value="zf-H2C2_2"/>
    <property type="match status" value="1"/>
</dbReference>
<keyword evidence="12" id="KW-1185">Reference proteome</keyword>
<keyword evidence="2" id="KW-0479">Metal-binding</keyword>
<accession>A0ABY7F6W2</accession>
<keyword evidence="3" id="KW-0677">Repeat</keyword>
<organism evidence="11 12">
    <name type="scientific">Mya arenaria</name>
    <name type="common">Soft-shell clam</name>
    <dbReference type="NCBI Taxonomy" id="6604"/>
    <lineage>
        <taxon>Eukaryota</taxon>
        <taxon>Metazoa</taxon>
        <taxon>Spiralia</taxon>
        <taxon>Lophotrochozoa</taxon>
        <taxon>Mollusca</taxon>
        <taxon>Bivalvia</taxon>
        <taxon>Autobranchia</taxon>
        <taxon>Heteroconchia</taxon>
        <taxon>Euheterodonta</taxon>
        <taxon>Imparidentia</taxon>
        <taxon>Neoheterodontei</taxon>
        <taxon>Myida</taxon>
        <taxon>Myoidea</taxon>
        <taxon>Myidae</taxon>
        <taxon>Mya</taxon>
    </lineage>
</organism>
<feature type="domain" description="C2H2-type" evidence="10">
    <location>
        <begin position="104"/>
        <end position="131"/>
    </location>
</feature>
<feature type="domain" description="C2H2-type" evidence="10">
    <location>
        <begin position="73"/>
        <end position="96"/>
    </location>
</feature>
<evidence type="ECO:0000259" key="10">
    <source>
        <dbReference type="PROSITE" id="PS50157"/>
    </source>
</evidence>
<dbReference type="EMBL" id="CP111021">
    <property type="protein sequence ID" value="WAR17928.1"/>
    <property type="molecule type" value="Genomic_DNA"/>
</dbReference>
<dbReference type="InterPro" id="IPR036236">
    <property type="entry name" value="Znf_C2H2_sf"/>
</dbReference>
<evidence type="ECO:0000256" key="7">
    <source>
        <dbReference type="ARBA" id="ARBA00023163"/>
    </source>
</evidence>
<evidence type="ECO:0000313" key="11">
    <source>
        <dbReference type="EMBL" id="WAR17928.1"/>
    </source>
</evidence>
<keyword evidence="7" id="KW-0804">Transcription</keyword>
<dbReference type="Proteomes" id="UP001164746">
    <property type="component" value="Chromosome 10"/>
</dbReference>
<feature type="domain" description="C2H2-type" evidence="10">
    <location>
        <begin position="132"/>
        <end position="160"/>
    </location>
</feature>
<evidence type="ECO:0000256" key="9">
    <source>
        <dbReference type="PROSITE-ProRule" id="PRU00042"/>
    </source>
</evidence>
<proteinExistence type="predicted"/>
<reference evidence="11" key="1">
    <citation type="submission" date="2022-11" db="EMBL/GenBank/DDBJ databases">
        <title>Centuries of genome instability and evolution in soft-shell clam transmissible cancer (bioRxiv).</title>
        <authorList>
            <person name="Hart S.F.M."/>
            <person name="Yonemitsu M.A."/>
            <person name="Giersch R.M."/>
            <person name="Beal B.F."/>
            <person name="Arriagada G."/>
            <person name="Davis B.W."/>
            <person name="Ostrander E.A."/>
            <person name="Goff S.P."/>
            <person name="Metzger M.J."/>
        </authorList>
    </citation>
    <scope>NUCLEOTIDE SEQUENCE</scope>
    <source>
        <strain evidence="11">MELC-2E11</strain>
        <tissue evidence="11">Siphon/mantle</tissue>
    </source>
</reference>
<dbReference type="Gene3D" id="3.30.160.60">
    <property type="entry name" value="Classic Zinc Finger"/>
    <property type="match status" value="11"/>
</dbReference>
<keyword evidence="5" id="KW-0862">Zinc</keyword>
<gene>
    <name evidence="11" type="ORF">MAR_032522</name>
</gene>
<dbReference type="InterPro" id="IPR013087">
    <property type="entry name" value="Znf_C2H2_type"/>
</dbReference>
<evidence type="ECO:0000256" key="1">
    <source>
        <dbReference type="ARBA" id="ARBA00004123"/>
    </source>
</evidence>
<feature type="domain" description="C2H2-type" evidence="10">
    <location>
        <begin position="448"/>
        <end position="475"/>
    </location>
</feature>
<keyword evidence="4 9" id="KW-0863">Zinc-finger</keyword>
<evidence type="ECO:0000256" key="4">
    <source>
        <dbReference type="ARBA" id="ARBA00022771"/>
    </source>
</evidence>
<dbReference type="PANTHER" id="PTHR47772:SF13">
    <property type="entry name" value="GASTRULA ZINC FINGER PROTEIN XLCGF49.1-LIKE-RELATED"/>
    <property type="match status" value="1"/>
</dbReference>
<dbReference type="PANTHER" id="PTHR47772">
    <property type="entry name" value="ZINC FINGER PROTEIN 200"/>
    <property type="match status" value="1"/>
</dbReference>
<dbReference type="PROSITE" id="PS00028">
    <property type="entry name" value="ZINC_FINGER_C2H2_1"/>
    <property type="match status" value="11"/>
</dbReference>
<evidence type="ECO:0000256" key="3">
    <source>
        <dbReference type="ARBA" id="ARBA00022737"/>
    </source>
</evidence>
<dbReference type="SMART" id="SM00355">
    <property type="entry name" value="ZnF_C2H2"/>
    <property type="match status" value="13"/>
</dbReference>
<name>A0ABY7F6W2_MYAAR</name>
<feature type="domain" description="C2H2-type" evidence="10">
    <location>
        <begin position="257"/>
        <end position="284"/>
    </location>
</feature>
<keyword evidence="8" id="KW-0539">Nucleus</keyword>
<dbReference type="Pfam" id="PF00096">
    <property type="entry name" value="zf-C2H2"/>
    <property type="match status" value="8"/>
</dbReference>
<keyword evidence="6" id="KW-0805">Transcription regulation</keyword>
<protein>
    <submittedName>
        <fullName evidence="11">ZN850-like protein</fullName>
    </submittedName>
</protein>
<feature type="domain" description="C2H2-type" evidence="10">
    <location>
        <begin position="285"/>
        <end position="312"/>
    </location>
</feature>
<feature type="domain" description="C2H2-type" evidence="10">
    <location>
        <begin position="420"/>
        <end position="447"/>
    </location>
</feature>
<evidence type="ECO:0000256" key="5">
    <source>
        <dbReference type="ARBA" id="ARBA00022833"/>
    </source>
</evidence>
<evidence type="ECO:0000256" key="8">
    <source>
        <dbReference type="ARBA" id="ARBA00023242"/>
    </source>
</evidence>
<evidence type="ECO:0000256" key="6">
    <source>
        <dbReference type="ARBA" id="ARBA00023015"/>
    </source>
</evidence>
<feature type="domain" description="C2H2-type" evidence="10">
    <location>
        <begin position="46"/>
        <end position="73"/>
    </location>
</feature>
<feature type="domain" description="C2H2-type" evidence="10">
    <location>
        <begin position="170"/>
        <end position="197"/>
    </location>
</feature>
<evidence type="ECO:0000313" key="12">
    <source>
        <dbReference type="Proteomes" id="UP001164746"/>
    </source>
</evidence>
<feature type="domain" description="C2H2-type" evidence="10">
    <location>
        <begin position="19"/>
        <end position="41"/>
    </location>
</feature>
<comment type="subcellular location">
    <subcellularLocation>
        <location evidence="1">Nucleus</location>
    </subcellularLocation>
</comment>
<dbReference type="InterPro" id="IPR050636">
    <property type="entry name" value="C2H2-ZF_domain-containing"/>
</dbReference>
<feature type="domain" description="C2H2-type" evidence="10">
    <location>
        <begin position="331"/>
        <end position="358"/>
    </location>
</feature>
<feature type="domain" description="C2H2-type" evidence="10">
    <location>
        <begin position="359"/>
        <end position="386"/>
    </location>
</feature>
<evidence type="ECO:0000256" key="2">
    <source>
        <dbReference type="ARBA" id="ARBA00022723"/>
    </source>
</evidence>
<dbReference type="PROSITE" id="PS50157">
    <property type="entry name" value="ZINC_FINGER_C2H2_2"/>
    <property type="match status" value="12"/>
</dbReference>
<sequence length="477" mass="55760">MKNLKTDDGILEGVKKETHFCTECKKVFTRKSSLKNHVSIHGSYDFTCEQCGKKFHNKQILKQHVEIHVKNKNVCPQCGKSFSKLYWLHRHEEVVHQNIVISKFQCDFCGKKCSSRSNLRAHAAKHSADKPHQCEKCGKSFLYIYSLKRHTSTCDTSSKKAKRRLTSMELECEVCNKKFVGAKLLKQHKRIHEEPRYDCPRCGEKYKWKNCLDIHFKLCTIQVGGMMISQSYLQKRHSCPACGKCFSRPAEYNTKKYECVYCGRRCVRPAELKRHMRMHTGEKPFQCLQCFKNFAMKSALKSHMIMHLRDLDTNKNSDMNTHTLFLKRKKYQCMYCERACVRPAELARHMRIHTGERPFQCPQCEKSFAIKSSLKKHMLVHFNTSGIMGTNEDGIFECWTCTRKFRVRKDMVQQVDGGGLVCTTCGKLFSYRTDMIRHVRSHTGEKPYQCPHCLKRFSVKSNMKAHMVVHLKTQLDY</sequence>
<dbReference type="SUPFAM" id="SSF57667">
    <property type="entry name" value="beta-beta-alpha zinc fingers"/>
    <property type="match status" value="6"/>
</dbReference>